<dbReference type="PANTHER" id="PTHR30413:SF10">
    <property type="entry name" value="CAPSULE POLYSACCHARIDE EXPORT INNER-MEMBRANE PROTEIN CTRC"/>
    <property type="match status" value="1"/>
</dbReference>
<accession>J5WQ10</accession>
<evidence type="ECO:0000256" key="8">
    <source>
        <dbReference type="RuleBase" id="RU361157"/>
    </source>
</evidence>
<dbReference type="RefSeq" id="WP_009530719.1">
    <property type="nucleotide sequence ID" value="NZ_ALNK01000015.1"/>
</dbReference>
<dbReference type="EMBL" id="ALNK01000015">
    <property type="protein sequence ID" value="EJU23557.1"/>
    <property type="molecule type" value="Genomic_DNA"/>
</dbReference>
<dbReference type="Proteomes" id="UP000005244">
    <property type="component" value="Unassembled WGS sequence"/>
</dbReference>
<gene>
    <name evidence="10" type="ORF">HMPREF1143_2042</name>
</gene>
<keyword evidence="7 8" id="KW-0472">Membrane</keyword>
<feature type="transmembrane region" description="Helical" evidence="8">
    <location>
        <begin position="427"/>
        <end position="444"/>
    </location>
</feature>
<evidence type="ECO:0000259" key="9">
    <source>
        <dbReference type="PROSITE" id="PS51012"/>
    </source>
</evidence>
<dbReference type="AlphaFoldDB" id="J5WQ10"/>
<keyword evidence="5 8" id="KW-0812">Transmembrane</keyword>
<dbReference type="PANTHER" id="PTHR30413">
    <property type="entry name" value="INNER MEMBRANE TRANSPORT PERMEASE"/>
    <property type="match status" value="1"/>
</dbReference>
<keyword evidence="4 8" id="KW-1003">Cell membrane</keyword>
<evidence type="ECO:0000313" key="10">
    <source>
        <dbReference type="EMBL" id="EJU23557.1"/>
    </source>
</evidence>
<keyword evidence="3 8" id="KW-0813">Transport</keyword>
<dbReference type="InterPro" id="IPR047817">
    <property type="entry name" value="ABC2_TM_bact-type"/>
</dbReference>
<evidence type="ECO:0000256" key="4">
    <source>
        <dbReference type="ARBA" id="ARBA00022475"/>
    </source>
</evidence>
<name>J5WQ10_9FIRM</name>
<reference evidence="10 11" key="1">
    <citation type="submission" date="2012-07" db="EMBL/GenBank/DDBJ databases">
        <authorList>
            <person name="Durkin A.S."/>
            <person name="McCorrison J."/>
            <person name="Torralba M."/>
            <person name="Gillis M."/>
            <person name="Methe B."/>
            <person name="Sutton G."/>
            <person name="Nelson K.E."/>
        </authorList>
    </citation>
    <scope>NUCLEOTIDE SEQUENCE [LARGE SCALE GENOMIC DNA]</scope>
    <source>
        <strain evidence="10 11">OBRC8</strain>
    </source>
</reference>
<comment type="caution">
    <text evidence="10">The sequence shown here is derived from an EMBL/GenBank/DDBJ whole genome shotgun (WGS) entry which is preliminary data.</text>
</comment>
<organism evidence="10 11">
    <name type="scientific">Peptoanaerobacter stomatis</name>
    <dbReference type="NCBI Taxonomy" id="796937"/>
    <lineage>
        <taxon>Bacteria</taxon>
        <taxon>Bacillati</taxon>
        <taxon>Bacillota</taxon>
        <taxon>Clostridia</taxon>
        <taxon>Peptostreptococcales</taxon>
        <taxon>Filifactoraceae</taxon>
        <taxon>Peptoanaerobacter</taxon>
    </lineage>
</organism>
<feature type="transmembrane region" description="Helical" evidence="8">
    <location>
        <begin position="298"/>
        <end position="325"/>
    </location>
</feature>
<feature type="transmembrane region" description="Helical" evidence="8">
    <location>
        <begin position="168"/>
        <end position="186"/>
    </location>
</feature>
<evidence type="ECO:0000256" key="6">
    <source>
        <dbReference type="ARBA" id="ARBA00022989"/>
    </source>
</evidence>
<keyword evidence="11" id="KW-1185">Reference proteome</keyword>
<comment type="similarity">
    <text evidence="2 8">Belongs to the ABC-2 integral membrane protein family.</text>
</comment>
<comment type="subcellular location">
    <subcellularLocation>
        <location evidence="1 8">Cell membrane</location>
        <topology evidence="1 8">Multi-pass membrane protein</topology>
    </subcellularLocation>
</comment>
<evidence type="ECO:0000256" key="1">
    <source>
        <dbReference type="ARBA" id="ARBA00004651"/>
    </source>
</evidence>
<dbReference type="GO" id="GO:0140359">
    <property type="term" value="F:ABC-type transporter activity"/>
    <property type="evidence" value="ECO:0007669"/>
    <property type="project" value="InterPro"/>
</dbReference>
<dbReference type="PATRIC" id="fig|796941.3.peg.682"/>
<evidence type="ECO:0000256" key="5">
    <source>
        <dbReference type="ARBA" id="ARBA00022692"/>
    </source>
</evidence>
<evidence type="ECO:0000256" key="2">
    <source>
        <dbReference type="ARBA" id="ARBA00007783"/>
    </source>
</evidence>
<protein>
    <recommendedName>
        <fullName evidence="8">Transport permease protein</fullName>
    </recommendedName>
</protein>
<sequence>MLKSKKKILVLILFIALSNILIVNKAQLKVPSNINLEITVKSENYDVYQVFYSHSLNFSEEYSGKLEYENKKYLGNLQFAIPVNTKFIRMDLGINKGNILITSIKFKNLFKKYNLPLKDLKIIESNNIRNISYSYGSLSLESLGQDSSIVCDVEKYVKGVSDNYKINLIIKIISCILVDIMLIIFIKKSRSVLQLSVELNNNKTLIWNLAKNDFKTKYAGSYLGIIWAFINPIITILIYWFVFQYGLKAGSPIKDTSFIFWFMSGLIPWFFFQEALINATNCMLEYSYLVKKVVFKISILPIIKIISAVFVHLVFIVFLLTVGCIQGKYPDIMIMQLIYYSFCAFFLVLGLSYATASIILFFRDLSQIIGIFLQIGMWMTPIMWSYTIIPEKLQWIAKLNPMYYVVEGYRDTLINKVWFWDRYFQTVYFWILAIGIFVIGSIIFKKLKPHFSDVL</sequence>
<dbReference type="GO" id="GO:0015920">
    <property type="term" value="P:lipopolysaccharide transport"/>
    <property type="evidence" value="ECO:0007669"/>
    <property type="project" value="TreeGrafter"/>
</dbReference>
<dbReference type="InterPro" id="IPR013525">
    <property type="entry name" value="ABC2_TM"/>
</dbReference>
<dbReference type="PROSITE" id="PS51012">
    <property type="entry name" value="ABC_TM2"/>
    <property type="match status" value="1"/>
</dbReference>
<dbReference type="Pfam" id="PF01061">
    <property type="entry name" value="ABC2_membrane"/>
    <property type="match status" value="1"/>
</dbReference>
<feature type="transmembrane region" description="Helical" evidence="8">
    <location>
        <begin position="369"/>
        <end position="389"/>
    </location>
</feature>
<evidence type="ECO:0000256" key="3">
    <source>
        <dbReference type="ARBA" id="ARBA00022448"/>
    </source>
</evidence>
<feature type="transmembrane region" description="Helical" evidence="8">
    <location>
        <begin position="337"/>
        <end position="362"/>
    </location>
</feature>
<dbReference type="GO" id="GO:0005886">
    <property type="term" value="C:plasma membrane"/>
    <property type="evidence" value="ECO:0007669"/>
    <property type="project" value="UniProtKB-SubCell"/>
</dbReference>
<feature type="transmembrane region" description="Helical" evidence="8">
    <location>
        <begin position="258"/>
        <end position="277"/>
    </location>
</feature>
<proteinExistence type="inferred from homology"/>
<evidence type="ECO:0000313" key="11">
    <source>
        <dbReference type="Proteomes" id="UP000005244"/>
    </source>
</evidence>
<feature type="transmembrane region" description="Helical" evidence="8">
    <location>
        <begin position="221"/>
        <end position="243"/>
    </location>
</feature>
<keyword evidence="6 8" id="KW-1133">Transmembrane helix</keyword>
<evidence type="ECO:0000256" key="7">
    <source>
        <dbReference type="ARBA" id="ARBA00023136"/>
    </source>
</evidence>
<feature type="domain" description="ABC transmembrane type-2" evidence="9">
    <location>
        <begin position="223"/>
        <end position="447"/>
    </location>
</feature>